<evidence type="ECO:0000256" key="1">
    <source>
        <dbReference type="SAM" id="MobiDB-lite"/>
    </source>
</evidence>
<gene>
    <name evidence="2" type="ORF">WJX84_008580</name>
</gene>
<evidence type="ECO:0000313" key="2">
    <source>
        <dbReference type="EMBL" id="KAK9836398.1"/>
    </source>
</evidence>
<feature type="compositionally biased region" description="Basic residues" evidence="1">
    <location>
        <begin position="342"/>
        <end position="360"/>
    </location>
</feature>
<protein>
    <submittedName>
        <fullName evidence="2">Uncharacterized protein</fullName>
    </submittedName>
</protein>
<comment type="caution">
    <text evidence="2">The sequence shown here is derived from an EMBL/GenBank/DDBJ whole genome shotgun (WGS) entry which is preliminary data.</text>
</comment>
<keyword evidence="3" id="KW-1185">Reference proteome</keyword>
<sequence length="380" mass="41094">MRKKKQTTALDGSAMIRLKVEYAKAGTVACSPRPRNVCEHQHGLGSWFPQECGPGVGPRDSDLPDWEQLRIIPQQVAYRNSAGVCIGRTQQSQQSDIRQPSPRPRLNLHDSTADINRLDELDLFLPTQALDGAHMAADSASEPSSDWSMSSLSDQDITGFADDQVGNDRQFVQDQQGAALRQVRSSPTGHYSCIGSDGQSWGPVPSAMLAARPMAAHIGQKQALEAEKGGRLKTHVDNCLPGDRSQSGVGHIGSASLPRRQMHGPPENNGMLRTMPGILGSVLETEPSFLGSGVHAAHHPDVWDDTASTGSTSSVLPTSAPCRVLSFSHPGQMMDGSAVRPPRAHTYGRPRSSHGSKRPKGNLLQRFVRRFGAFKNQRPV</sequence>
<dbReference type="Proteomes" id="UP001485043">
    <property type="component" value="Unassembled WGS sequence"/>
</dbReference>
<proteinExistence type="predicted"/>
<reference evidence="2 3" key="1">
    <citation type="journal article" date="2024" name="Nat. Commun.">
        <title>Phylogenomics reveals the evolutionary origins of lichenization in chlorophyte algae.</title>
        <authorList>
            <person name="Puginier C."/>
            <person name="Libourel C."/>
            <person name="Otte J."/>
            <person name="Skaloud P."/>
            <person name="Haon M."/>
            <person name="Grisel S."/>
            <person name="Petersen M."/>
            <person name="Berrin J.G."/>
            <person name="Delaux P.M."/>
            <person name="Dal Grande F."/>
            <person name="Keller J."/>
        </authorList>
    </citation>
    <scope>NUCLEOTIDE SEQUENCE [LARGE SCALE GENOMIC DNA]</scope>
    <source>
        <strain evidence="2 3">SAG 2523</strain>
    </source>
</reference>
<accession>A0AAW1RSC8</accession>
<dbReference type="EMBL" id="JALJOV010002002">
    <property type="protein sequence ID" value="KAK9836398.1"/>
    <property type="molecule type" value="Genomic_DNA"/>
</dbReference>
<organism evidence="2 3">
    <name type="scientific">Apatococcus fuscideae</name>
    <dbReference type="NCBI Taxonomy" id="2026836"/>
    <lineage>
        <taxon>Eukaryota</taxon>
        <taxon>Viridiplantae</taxon>
        <taxon>Chlorophyta</taxon>
        <taxon>core chlorophytes</taxon>
        <taxon>Trebouxiophyceae</taxon>
        <taxon>Chlorellales</taxon>
        <taxon>Chlorellaceae</taxon>
        <taxon>Apatococcus</taxon>
    </lineage>
</organism>
<feature type="region of interest" description="Disordered" evidence="1">
    <location>
        <begin position="333"/>
        <end position="364"/>
    </location>
</feature>
<feature type="region of interest" description="Disordered" evidence="1">
    <location>
        <begin position="239"/>
        <end position="268"/>
    </location>
</feature>
<evidence type="ECO:0000313" key="3">
    <source>
        <dbReference type="Proteomes" id="UP001485043"/>
    </source>
</evidence>
<name>A0AAW1RSC8_9CHLO</name>
<dbReference type="AlphaFoldDB" id="A0AAW1RSC8"/>